<evidence type="ECO:0000313" key="2">
    <source>
        <dbReference type="Proteomes" id="UP001498421"/>
    </source>
</evidence>
<name>A0ABR1HCL1_9HYPO</name>
<dbReference type="EMBL" id="JAZAVK010000163">
    <property type="protein sequence ID" value="KAK7418593.1"/>
    <property type="molecule type" value="Genomic_DNA"/>
</dbReference>
<proteinExistence type="predicted"/>
<comment type="caution">
    <text evidence="1">The sequence shown here is derived from an EMBL/GenBank/DDBJ whole genome shotgun (WGS) entry which is preliminary data.</text>
</comment>
<gene>
    <name evidence="1" type="ORF">QQZ08_011177</name>
</gene>
<protein>
    <submittedName>
        <fullName evidence="1">Uncharacterized protein</fullName>
    </submittedName>
</protein>
<dbReference type="Proteomes" id="UP001498421">
    <property type="component" value="Unassembled WGS sequence"/>
</dbReference>
<evidence type="ECO:0000313" key="1">
    <source>
        <dbReference type="EMBL" id="KAK7418593.1"/>
    </source>
</evidence>
<sequence>MWSKDYLSLSHSATHRRVTPRHPQGDTDEVAALVKSIKAQLKQLYKAIEKYNPHFWKWTLDDPATAVSTRLQAYSPQLRQEAFLIIEYSYSSWVETPGTLDVIRALRKAV</sequence>
<reference evidence="1 2" key="1">
    <citation type="journal article" date="2025" name="Microbiol. Resour. Announc.">
        <title>Draft genome sequences for Neonectria magnoliae and Neonectria punicea, canker pathogens of Liriodendron tulipifera and Acer saccharum in West Virginia.</title>
        <authorList>
            <person name="Petronek H.M."/>
            <person name="Kasson M.T."/>
            <person name="Metheny A.M."/>
            <person name="Stauder C.M."/>
            <person name="Lovett B."/>
            <person name="Lynch S.C."/>
            <person name="Garnas J.R."/>
            <person name="Kasson L.R."/>
            <person name="Stajich J.E."/>
        </authorList>
    </citation>
    <scope>NUCLEOTIDE SEQUENCE [LARGE SCALE GENOMIC DNA]</scope>
    <source>
        <strain evidence="1 2">NRRL 64651</strain>
    </source>
</reference>
<keyword evidence="2" id="KW-1185">Reference proteome</keyword>
<accession>A0ABR1HCL1</accession>
<organism evidence="1 2">
    <name type="scientific">Neonectria magnoliae</name>
    <dbReference type="NCBI Taxonomy" id="2732573"/>
    <lineage>
        <taxon>Eukaryota</taxon>
        <taxon>Fungi</taxon>
        <taxon>Dikarya</taxon>
        <taxon>Ascomycota</taxon>
        <taxon>Pezizomycotina</taxon>
        <taxon>Sordariomycetes</taxon>
        <taxon>Hypocreomycetidae</taxon>
        <taxon>Hypocreales</taxon>
        <taxon>Nectriaceae</taxon>
        <taxon>Neonectria</taxon>
    </lineage>
</organism>